<feature type="region of interest" description="Disordered" evidence="1">
    <location>
        <begin position="131"/>
        <end position="221"/>
    </location>
</feature>
<sequence length="242" mass="26112">MHGYGYPPEQQQQPTRRPSSSTLVTLRVVFVALTLLSCGFLAWTAMLRLAIVTRKQRDWWLFGLVLALDAGLVAYLGSLPPEEEVMTDGQAIIMLSWMLVVFVGTVTYYLYTEIRHFGPYGVPQGNPYAVPHTGPHAVPHTGPHAGPYAGPYAGQHPEAFPSGGYASGRTAPPAPTPSYGYPPAPRQSPADTPPPATPPAPAHPAPTPASDTPRPAAPQRLDQVRAELDELSDYLRKEGDGR</sequence>
<dbReference type="EMBL" id="JBHSKI010000013">
    <property type="protein sequence ID" value="MFC5173988.1"/>
    <property type="molecule type" value="Genomic_DNA"/>
</dbReference>
<accession>A0ABW0B9S3</accession>
<feature type="compositionally biased region" description="Pro residues" evidence="1">
    <location>
        <begin position="172"/>
        <end position="207"/>
    </location>
</feature>
<evidence type="ECO:0000256" key="1">
    <source>
        <dbReference type="SAM" id="MobiDB-lite"/>
    </source>
</evidence>
<feature type="transmembrane region" description="Helical" evidence="2">
    <location>
        <begin position="59"/>
        <end position="79"/>
    </location>
</feature>
<gene>
    <name evidence="3" type="ORF">ACFPRK_25835</name>
</gene>
<evidence type="ECO:0000313" key="3">
    <source>
        <dbReference type="EMBL" id="MFC5173988.1"/>
    </source>
</evidence>
<keyword evidence="2" id="KW-0812">Transmembrane</keyword>
<keyword evidence="2" id="KW-1133">Transmembrane helix</keyword>
<evidence type="ECO:0000256" key="2">
    <source>
        <dbReference type="SAM" id="Phobius"/>
    </source>
</evidence>
<reference evidence="4" key="1">
    <citation type="journal article" date="2019" name="Int. J. Syst. Evol. Microbiol.">
        <title>The Global Catalogue of Microorganisms (GCM) 10K type strain sequencing project: providing services to taxonomists for standard genome sequencing and annotation.</title>
        <authorList>
            <consortium name="The Broad Institute Genomics Platform"/>
            <consortium name="The Broad Institute Genome Sequencing Center for Infectious Disease"/>
            <person name="Wu L."/>
            <person name="Ma J."/>
        </authorList>
    </citation>
    <scope>NUCLEOTIDE SEQUENCE [LARGE SCALE GENOMIC DNA]</scope>
    <source>
        <strain evidence="4">CGMCC 4.1721</strain>
    </source>
</reference>
<organism evidence="3 4">
    <name type="scientific">Streptomyces mutomycini</name>
    <dbReference type="NCBI Taxonomy" id="284036"/>
    <lineage>
        <taxon>Bacteria</taxon>
        <taxon>Bacillati</taxon>
        <taxon>Actinomycetota</taxon>
        <taxon>Actinomycetes</taxon>
        <taxon>Kitasatosporales</taxon>
        <taxon>Streptomycetaceae</taxon>
        <taxon>Streptomyces</taxon>
    </lineage>
</organism>
<dbReference type="RefSeq" id="WP_381824472.1">
    <property type="nucleotide sequence ID" value="NZ_JBHSKI010000013.1"/>
</dbReference>
<feature type="transmembrane region" description="Helical" evidence="2">
    <location>
        <begin position="24"/>
        <end position="47"/>
    </location>
</feature>
<evidence type="ECO:0000313" key="4">
    <source>
        <dbReference type="Proteomes" id="UP001596208"/>
    </source>
</evidence>
<proteinExistence type="predicted"/>
<comment type="caution">
    <text evidence="3">The sequence shown here is derived from an EMBL/GenBank/DDBJ whole genome shotgun (WGS) entry which is preliminary data.</text>
</comment>
<keyword evidence="4" id="KW-1185">Reference proteome</keyword>
<keyword evidence="2" id="KW-0472">Membrane</keyword>
<protein>
    <recommendedName>
        <fullName evidence="5">Integral membrane protein</fullName>
    </recommendedName>
</protein>
<name>A0ABW0B9S3_9ACTN</name>
<feature type="transmembrane region" description="Helical" evidence="2">
    <location>
        <begin position="91"/>
        <end position="111"/>
    </location>
</feature>
<evidence type="ECO:0008006" key="5">
    <source>
        <dbReference type="Google" id="ProtNLM"/>
    </source>
</evidence>
<dbReference type="Proteomes" id="UP001596208">
    <property type="component" value="Unassembled WGS sequence"/>
</dbReference>